<name>A0A4R1BIY8_9ACTN</name>
<evidence type="ECO:0000256" key="1">
    <source>
        <dbReference type="ARBA" id="ARBA00004370"/>
    </source>
</evidence>
<evidence type="ECO:0000259" key="5">
    <source>
        <dbReference type="Pfam" id="PF03717"/>
    </source>
</evidence>
<feature type="domain" description="Penicillin-binding protein dimerisation" evidence="5">
    <location>
        <begin position="89"/>
        <end position="206"/>
    </location>
</feature>
<dbReference type="OrthoDB" id="9789078at2"/>
<evidence type="ECO:0000256" key="3">
    <source>
        <dbReference type="ARBA" id="ARBA00023136"/>
    </source>
</evidence>
<dbReference type="Proteomes" id="UP000295244">
    <property type="component" value="Unassembled WGS sequence"/>
</dbReference>
<sequence length="572" mass="62342">MSRKRAERRRRSVVYLAGRRPAARRRARLRAAPASRQTGRRRLFTVVAAVLIVGLVLVGRAFQLSVVDGERLQAFAASQNPEPAAGTERRGTIWSADGRPLAMSVDAVSVIATPYQIPEPERAARQLARVIGPATGLREDEILQRLTARDDRGRLRGYSVVAEDLDPALAGRVQELLIPGITLEPGYRRVYPDGDLASQLVGYLGDYGRAYGGVEARYDERLRREDVRLTLNAAVQQELESSLERAMEEYEARSALGIVMRVENGEIVALANVPDYDNNEFSAADPALQRNRVLTDPYEPGSTFKAFVLAAALEANVVREDDVFLVPDRIEVADRVVHDSEPHDPERMTPGEILQRSSNVGTIQIAQRLGEELLYDYITRFGFGSPTGVDLWGEDAGNVPPLEEWSGSSIGNIPIGQGLTVTPLQLAAGYAAIANGGVSVTPHVAEGGAAPGERVISEETSAILRGMLQDVVEAGTGHRARIPGYSVAGKTGTAQKVDPELGTYGDEYVSSFVGFAPASDPEYLTLIVVDEPQRSIWGERVAAPAFQRVMSYTLRYFNVVPDREPEAVQEVD</sequence>
<dbReference type="PANTHER" id="PTHR30627:SF1">
    <property type="entry name" value="PEPTIDOGLYCAN D,D-TRANSPEPTIDASE FTSI"/>
    <property type="match status" value="1"/>
</dbReference>
<comment type="caution">
    <text evidence="6">The sequence shown here is derived from an EMBL/GenBank/DDBJ whole genome shotgun (WGS) entry which is preliminary data.</text>
</comment>
<gene>
    <name evidence="6" type="ORF">E0L93_07155</name>
</gene>
<dbReference type="GO" id="GO:0005886">
    <property type="term" value="C:plasma membrane"/>
    <property type="evidence" value="ECO:0007669"/>
    <property type="project" value="TreeGrafter"/>
</dbReference>
<dbReference type="SUPFAM" id="SSF56601">
    <property type="entry name" value="beta-lactamase/transpeptidase-like"/>
    <property type="match status" value="1"/>
</dbReference>
<dbReference type="AlphaFoldDB" id="A0A4R1BIY8"/>
<accession>A0A4R1BIY8</accession>
<dbReference type="Pfam" id="PF03717">
    <property type="entry name" value="PBP_dimer"/>
    <property type="match status" value="1"/>
</dbReference>
<dbReference type="InterPro" id="IPR012338">
    <property type="entry name" value="Beta-lactam/transpept-like"/>
</dbReference>
<dbReference type="Gene3D" id="3.90.1310.10">
    <property type="entry name" value="Penicillin-binding protein 2a (Domain 2)"/>
    <property type="match status" value="1"/>
</dbReference>
<evidence type="ECO:0000259" key="4">
    <source>
        <dbReference type="Pfam" id="PF00905"/>
    </source>
</evidence>
<keyword evidence="7" id="KW-1185">Reference proteome</keyword>
<proteinExistence type="inferred from homology"/>
<dbReference type="Gene3D" id="3.30.450.330">
    <property type="match status" value="1"/>
</dbReference>
<dbReference type="Gene3D" id="1.10.150.770">
    <property type="match status" value="1"/>
</dbReference>
<dbReference type="InterPro" id="IPR036138">
    <property type="entry name" value="PBP_dimer_sf"/>
</dbReference>
<reference evidence="6 7" key="1">
    <citation type="submission" date="2019-03" db="EMBL/GenBank/DDBJ databases">
        <title>Whole genome sequence of a novel Rubrobacter taiwanensis strain, isolated from Yellowstone National Park.</title>
        <authorList>
            <person name="Freed S."/>
            <person name="Ramaley R.F."/>
            <person name="Kyndt J.A."/>
        </authorList>
    </citation>
    <scope>NUCLEOTIDE SEQUENCE [LARGE SCALE GENOMIC DNA]</scope>
    <source>
        <strain evidence="6 7">Yellowstone</strain>
    </source>
</reference>
<organism evidence="6 7">
    <name type="scientific">Rubrobacter taiwanensis</name>
    <dbReference type="NCBI Taxonomy" id="185139"/>
    <lineage>
        <taxon>Bacteria</taxon>
        <taxon>Bacillati</taxon>
        <taxon>Actinomycetota</taxon>
        <taxon>Rubrobacteria</taxon>
        <taxon>Rubrobacterales</taxon>
        <taxon>Rubrobacteraceae</taxon>
        <taxon>Rubrobacter</taxon>
    </lineage>
</organism>
<comment type="similarity">
    <text evidence="2">Belongs to the transpeptidase family.</text>
</comment>
<protein>
    <submittedName>
        <fullName evidence="6">Penicillin-binding protein 2</fullName>
    </submittedName>
</protein>
<dbReference type="InterPro" id="IPR001460">
    <property type="entry name" value="PCN-bd_Tpept"/>
</dbReference>
<dbReference type="EMBL" id="SKBU01000014">
    <property type="protein sequence ID" value="TCJ17305.1"/>
    <property type="molecule type" value="Genomic_DNA"/>
</dbReference>
<evidence type="ECO:0000256" key="2">
    <source>
        <dbReference type="ARBA" id="ARBA00007171"/>
    </source>
</evidence>
<feature type="domain" description="Penicillin-binding protein transpeptidase" evidence="4">
    <location>
        <begin position="258"/>
        <end position="550"/>
    </location>
</feature>
<dbReference type="GO" id="GO:0071555">
    <property type="term" value="P:cell wall organization"/>
    <property type="evidence" value="ECO:0007669"/>
    <property type="project" value="TreeGrafter"/>
</dbReference>
<keyword evidence="3" id="KW-0472">Membrane</keyword>
<dbReference type="InterPro" id="IPR005311">
    <property type="entry name" value="PBP_dimer"/>
</dbReference>
<dbReference type="GO" id="GO:0008658">
    <property type="term" value="F:penicillin binding"/>
    <property type="evidence" value="ECO:0007669"/>
    <property type="project" value="InterPro"/>
</dbReference>
<dbReference type="PANTHER" id="PTHR30627">
    <property type="entry name" value="PEPTIDOGLYCAN D,D-TRANSPEPTIDASE"/>
    <property type="match status" value="1"/>
</dbReference>
<dbReference type="Gene3D" id="3.40.710.10">
    <property type="entry name" value="DD-peptidase/beta-lactamase superfamily"/>
    <property type="match status" value="1"/>
</dbReference>
<evidence type="ECO:0000313" key="7">
    <source>
        <dbReference type="Proteomes" id="UP000295244"/>
    </source>
</evidence>
<dbReference type="InterPro" id="IPR050515">
    <property type="entry name" value="Beta-lactam/transpept"/>
</dbReference>
<dbReference type="Pfam" id="PF00905">
    <property type="entry name" value="Transpeptidase"/>
    <property type="match status" value="1"/>
</dbReference>
<comment type="subcellular location">
    <subcellularLocation>
        <location evidence="1">Membrane</location>
    </subcellularLocation>
</comment>
<evidence type="ECO:0000313" key="6">
    <source>
        <dbReference type="EMBL" id="TCJ17305.1"/>
    </source>
</evidence>
<dbReference type="SUPFAM" id="SSF56519">
    <property type="entry name" value="Penicillin binding protein dimerisation domain"/>
    <property type="match status" value="1"/>
</dbReference>
<dbReference type="RefSeq" id="WP_132690417.1">
    <property type="nucleotide sequence ID" value="NZ_SKBU01000014.1"/>
</dbReference>